<name>A0ABT1T3L8_9SPHI</name>
<protein>
    <submittedName>
        <fullName evidence="3">DUF4062 domain-containing protein</fullName>
    </submittedName>
</protein>
<keyword evidence="1" id="KW-0175">Coiled coil</keyword>
<evidence type="ECO:0000256" key="1">
    <source>
        <dbReference type="SAM" id="Coils"/>
    </source>
</evidence>
<feature type="domain" description="DUF4062" evidence="2">
    <location>
        <begin position="11"/>
        <end position="105"/>
    </location>
</feature>
<dbReference type="EMBL" id="JANHOH010000002">
    <property type="protein sequence ID" value="MCQ6959015.1"/>
    <property type="molecule type" value="Genomic_DNA"/>
</dbReference>
<gene>
    <name evidence="3" type="ORF">NPE20_13655</name>
</gene>
<evidence type="ECO:0000313" key="4">
    <source>
        <dbReference type="Proteomes" id="UP001204376"/>
    </source>
</evidence>
<keyword evidence="4" id="KW-1185">Reference proteome</keyword>
<reference evidence="3 4" key="1">
    <citation type="submission" date="2022-07" db="EMBL/GenBank/DDBJ databases">
        <title>Mucilaginibacter sp. JC4.</title>
        <authorList>
            <person name="Le V."/>
            <person name="Ko S.-R."/>
            <person name="Ahn C.-Y."/>
            <person name="Oh H.-M."/>
        </authorList>
    </citation>
    <scope>NUCLEOTIDE SEQUENCE [LARGE SCALE GENOMIC DNA]</scope>
    <source>
        <strain evidence="3 4">JC4</strain>
    </source>
</reference>
<comment type="caution">
    <text evidence="3">The sequence shown here is derived from an EMBL/GenBank/DDBJ whole genome shotgun (WGS) entry which is preliminary data.</text>
</comment>
<organism evidence="3 4">
    <name type="scientific">Mucilaginibacter aquariorum</name>
    <dbReference type="NCBI Taxonomy" id="2967225"/>
    <lineage>
        <taxon>Bacteria</taxon>
        <taxon>Pseudomonadati</taxon>
        <taxon>Bacteroidota</taxon>
        <taxon>Sphingobacteriia</taxon>
        <taxon>Sphingobacteriales</taxon>
        <taxon>Sphingobacteriaceae</taxon>
        <taxon>Mucilaginibacter</taxon>
    </lineage>
</organism>
<proteinExistence type="predicted"/>
<dbReference type="RefSeq" id="WP_256539208.1">
    <property type="nucleotide sequence ID" value="NZ_JANHOH010000002.1"/>
</dbReference>
<dbReference type="Proteomes" id="UP001204376">
    <property type="component" value="Unassembled WGS sequence"/>
</dbReference>
<evidence type="ECO:0000259" key="2">
    <source>
        <dbReference type="Pfam" id="PF13271"/>
    </source>
</evidence>
<feature type="coiled-coil region" evidence="1">
    <location>
        <begin position="244"/>
        <end position="296"/>
    </location>
</feature>
<dbReference type="InterPro" id="IPR025139">
    <property type="entry name" value="DUF4062"/>
</dbReference>
<dbReference type="Pfam" id="PF13271">
    <property type="entry name" value="DUF4062"/>
    <property type="match status" value="1"/>
</dbReference>
<accession>A0ABT1T3L8</accession>
<sequence>MDQSSEYHFPIFISSTDYNLKDLRAELARFLSELGYRPILSSAEGFPDSSPNLEPWESCIPVLEQSFVMVLVIDGRYGTALDWKNSHTCLQEKNISPTHGEYIYAHHSRKRMLVFIRDEVMTYYQSYRTAFKKCGKDFEKTKEVMEQTLPEYIDFETLQFVHQVKTTKPIPWIKEFKDITEIKKEVQKKMLNELAELFLIKNARLETVVSSFDKVMHTLSIDEQRNVLNRIGATKQLIGTVEEIATYEKELQEKTEALSKIEGQNKQDKDKYEKSIIDLKQKIKKLEAKSQESSDDSYYIRNGSVQVNPNYVPPVSGYSGITGSTINVGGTGAYTLYGATPTPRCNKCQMPQMANVGLIYGHSLRKCPKCERMLCNSCWPSNSFALNIAAITSPVLLTDRLESAKPKEEVCPECVRNN</sequence>
<evidence type="ECO:0000313" key="3">
    <source>
        <dbReference type="EMBL" id="MCQ6959015.1"/>
    </source>
</evidence>